<reference evidence="1 2" key="1">
    <citation type="submission" date="2021-06" db="EMBL/GenBank/DDBJ databases">
        <title>Caerostris extrusa draft genome.</title>
        <authorList>
            <person name="Kono N."/>
            <person name="Arakawa K."/>
        </authorList>
    </citation>
    <scope>NUCLEOTIDE SEQUENCE [LARGE SCALE GENOMIC DNA]</scope>
</reference>
<dbReference type="Proteomes" id="UP001054945">
    <property type="component" value="Unassembled WGS sequence"/>
</dbReference>
<evidence type="ECO:0000313" key="2">
    <source>
        <dbReference type="Proteomes" id="UP001054945"/>
    </source>
</evidence>
<comment type="caution">
    <text evidence="1">The sequence shown here is derived from an EMBL/GenBank/DDBJ whole genome shotgun (WGS) entry which is preliminary data.</text>
</comment>
<dbReference type="AlphaFoldDB" id="A0AAV4QH53"/>
<keyword evidence="2" id="KW-1185">Reference proteome</keyword>
<sequence length="163" mass="18441">MDRNIQRNGSHPSVDLLPEYRHYSRLDVLRGPECPLQWTFSVGLDCTSSAERGNEIGSGKKILKGCMISFQGVPSPAGSQRPAYTTQPVALNLMQFVEPSPDPGRPLLRRHPPRLLWRPQKHDVQCPQPAPSFIHINTTDKATLHNTLMPLRHAYRELHSCFQ</sequence>
<organism evidence="1 2">
    <name type="scientific">Caerostris extrusa</name>
    <name type="common">Bark spider</name>
    <name type="synonym">Caerostris bankana</name>
    <dbReference type="NCBI Taxonomy" id="172846"/>
    <lineage>
        <taxon>Eukaryota</taxon>
        <taxon>Metazoa</taxon>
        <taxon>Ecdysozoa</taxon>
        <taxon>Arthropoda</taxon>
        <taxon>Chelicerata</taxon>
        <taxon>Arachnida</taxon>
        <taxon>Araneae</taxon>
        <taxon>Araneomorphae</taxon>
        <taxon>Entelegynae</taxon>
        <taxon>Araneoidea</taxon>
        <taxon>Araneidae</taxon>
        <taxon>Caerostris</taxon>
    </lineage>
</organism>
<evidence type="ECO:0000313" key="1">
    <source>
        <dbReference type="EMBL" id="GIY07592.1"/>
    </source>
</evidence>
<gene>
    <name evidence="1" type="ORF">CEXT_102191</name>
</gene>
<name>A0AAV4QH53_CAEEX</name>
<dbReference type="EMBL" id="BPLR01006126">
    <property type="protein sequence ID" value="GIY07592.1"/>
    <property type="molecule type" value="Genomic_DNA"/>
</dbReference>
<protein>
    <submittedName>
        <fullName evidence="1">Uncharacterized protein</fullName>
    </submittedName>
</protein>
<accession>A0AAV4QH53</accession>
<proteinExistence type="predicted"/>